<evidence type="ECO:0000256" key="6">
    <source>
        <dbReference type="ARBA" id="ARBA00047820"/>
    </source>
</evidence>
<evidence type="ECO:0000256" key="5">
    <source>
        <dbReference type="ARBA" id="ARBA00022842"/>
    </source>
</evidence>
<dbReference type="GO" id="GO:0006796">
    <property type="term" value="P:phosphate-containing compound metabolic process"/>
    <property type="evidence" value="ECO:0007669"/>
    <property type="project" value="InterPro"/>
</dbReference>
<comment type="caution">
    <text evidence="8">The sequence shown here is derived from an EMBL/GenBank/DDBJ whole genome shotgun (WGS) entry which is preliminary data.</text>
</comment>
<feature type="binding site" evidence="7">
    <location>
        <position position="44"/>
    </location>
    <ligand>
        <name>substrate</name>
    </ligand>
</feature>
<reference evidence="8 9" key="1">
    <citation type="submission" date="2018-06" db="EMBL/GenBank/DDBJ databases">
        <title>Genomic insight into two independent archaeal endosymbiosis events.</title>
        <authorList>
            <person name="Lind A.E."/>
            <person name="Lewis W.H."/>
            <person name="Spang A."/>
            <person name="Guy L."/>
            <person name="Embley M.T."/>
            <person name="Ettema T.J.G."/>
        </authorList>
    </citation>
    <scope>NUCLEOTIDE SEQUENCE [LARGE SCALE GENOMIC DNA]</scope>
    <source>
        <strain evidence="8">NOE</strain>
    </source>
</reference>
<keyword evidence="9" id="KW-1185">Reference proteome</keyword>
<keyword evidence="3 7" id="KW-0479">Metal-binding</keyword>
<feature type="binding site" evidence="7">
    <location>
        <position position="140"/>
    </location>
    <ligand>
        <name>substrate</name>
    </ligand>
</feature>
<feature type="binding site" evidence="7">
    <location>
        <position position="71"/>
    </location>
    <ligand>
        <name>Mg(2+)</name>
        <dbReference type="ChEBI" id="CHEBI:18420"/>
        <label>1</label>
    </ligand>
</feature>
<dbReference type="SUPFAM" id="SSF50324">
    <property type="entry name" value="Inorganic pyrophosphatase"/>
    <property type="match status" value="1"/>
</dbReference>
<dbReference type="GO" id="GO:0005737">
    <property type="term" value="C:cytoplasm"/>
    <property type="evidence" value="ECO:0007669"/>
    <property type="project" value="UniProtKB-SubCell"/>
</dbReference>
<evidence type="ECO:0000313" key="8">
    <source>
        <dbReference type="EMBL" id="RBQ24618.1"/>
    </source>
</evidence>
<dbReference type="EC" id="3.6.1.1" evidence="7"/>
<dbReference type="InterPro" id="IPR008162">
    <property type="entry name" value="Pyrophosphatase"/>
</dbReference>
<dbReference type="PROSITE" id="PS00387">
    <property type="entry name" value="PPASE"/>
    <property type="match status" value="1"/>
</dbReference>
<dbReference type="CDD" id="cd00412">
    <property type="entry name" value="pyrophosphatase"/>
    <property type="match status" value="1"/>
</dbReference>
<dbReference type="GO" id="GO:0000287">
    <property type="term" value="F:magnesium ion binding"/>
    <property type="evidence" value="ECO:0007669"/>
    <property type="project" value="UniProtKB-UniRule"/>
</dbReference>
<dbReference type="HAMAP" id="MF_00209">
    <property type="entry name" value="Inorganic_PPase"/>
    <property type="match status" value="1"/>
</dbReference>
<comment type="subunit">
    <text evidence="7">Homohexamer.</text>
</comment>
<comment type="function">
    <text evidence="7">Catalyzes the hydrolysis of inorganic pyrophosphate (PPi) forming two phosphate ions.</text>
</comment>
<dbReference type="Pfam" id="PF00719">
    <property type="entry name" value="Pyrophosphatase"/>
    <property type="match status" value="1"/>
</dbReference>
<proteinExistence type="inferred from homology"/>
<comment type="subcellular location">
    <subcellularLocation>
        <location evidence="7">Cytoplasm</location>
    </subcellularLocation>
</comment>
<dbReference type="FunFam" id="3.90.80.10:FF:000003">
    <property type="entry name" value="Inorganic pyrophosphatase"/>
    <property type="match status" value="1"/>
</dbReference>
<evidence type="ECO:0000313" key="9">
    <source>
        <dbReference type="Proteomes" id="UP000253099"/>
    </source>
</evidence>
<feature type="binding site" evidence="7">
    <location>
        <position position="66"/>
    </location>
    <ligand>
        <name>Mg(2+)</name>
        <dbReference type="ChEBI" id="CHEBI:18420"/>
        <label>1</label>
    </ligand>
</feature>
<dbReference type="InterPro" id="IPR036649">
    <property type="entry name" value="Pyrophosphatase_sf"/>
</dbReference>
<dbReference type="Gene3D" id="3.90.80.10">
    <property type="entry name" value="Inorganic pyrophosphatase"/>
    <property type="match status" value="1"/>
</dbReference>
<feature type="binding site" evidence="7">
    <location>
        <position position="103"/>
    </location>
    <ligand>
        <name>Mg(2+)</name>
        <dbReference type="ChEBI" id="CHEBI:18420"/>
        <label>1</label>
    </ligand>
</feature>
<gene>
    <name evidence="7 8" type="primary">ppa</name>
    <name evidence="8" type="ORF">ALNOE001_00450</name>
</gene>
<comment type="catalytic activity">
    <reaction evidence="6 7">
        <text>diphosphate + H2O = 2 phosphate + H(+)</text>
        <dbReference type="Rhea" id="RHEA:24576"/>
        <dbReference type="ChEBI" id="CHEBI:15377"/>
        <dbReference type="ChEBI" id="CHEBI:15378"/>
        <dbReference type="ChEBI" id="CHEBI:33019"/>
        <dbReference type="ChEBI" id="CHEBI:43474"/>
        <dbReference type="EC" id="3.6.1.1"/>
    </reaction>
</comment>
<protein>
    <recommendedName>
        <fullName evidence="7">Inorganic pyrophosphatase</fullName>
        <ecNumber evidence="7">3.6.1.1</ecNumber>
    </recommendedName>
    <alternativeName>
        <fullName evidence="7">Pyrophosphate phospho-hydrolase</fullName>
        <shortName evidence="7">PPase</shortName>
    </alternativeName>
</protein>
<comment type="similarity">
    <text evidence="7">Belongs to the PPase family.</text>
</comment>
<dbReference type="Proteomes" id="UP000253099">
    <property type="component" value="Unassembled WGS sequence"/>
</dbReference>
<sequence length="174" mass="19913">MNLWTELTPGSEFPEVINTVVEIPKGSRNKYEYDKDMEAFTLDRVLYSSVIYPADYGFIPQTIYDDGDPMDVMVLMDQPTFPGCVIASKPIGIMGMIDGEDKDYKILVVPVNDPKYKDINDISDVPSHILDEIAEFFKTYKNLEGKEVEVLDWENAESAKKEANRSSELYKEKY</sequence>
<comment type="cofactor">
    <cofactor evidence="1 7">
        <name>Mg(2+)</name>
        <dbReference type="ChEBI" id="CHEBI:18420"/>
    </cofactor>
</comment>
<dbReference type="AlphaFoldDB" id="A0A366MEB8"/>
<keyword evidence="4 7" id="KW-0378">Hydrolase</keyword>
<dbReference type="EMBL" id="NIZT01000001">
    <property type="protein sequence ID" value="RBQ24618.1"/>
    <property type="molecule type" value="Genomic_DNA"/>
</dbReference>
<evidence type="ECO:0000256" key="2">
    <source>
        <dbReference type="ARBA" id="ARBA00022490"/>
    </source>
</evidence>
<accession>A0A366MEB8</accession>
<dbReference type="GO" id="GO:0004427">
    <property type="term" value="F:inorganic diphosphate phosphatase activity"/>
    <property type="evidence" value="ECO:0007669"/>
    <property type="project" value="UniProtKB-UniRule"/>
</dbReference>
<dbReference type="PANTHER" id="PTHR10286">
    <property type="entry name" value="INORGANIC PYROPHOSPHATASE"/>
    <property type="match status" value="1"/>
</dbReference>
<evidence type="ECO:0000256" key="3">
    <source>
        <dbReference type="ARBA" id="ARBA00022723"/>
    </source>
</evidence>
<evidence type="ECO:0000256" key="1">
    <source>
        <dbReference type="ARBA" id="ARBA00001946"/>
    </source>
</evidence>
<organism evidence="8 9">
    <name type="scientific">Candidatus Methanobinarius endosymbioticus</name>
    <dbReference type="NCBI Taxonomy" id="2006182"/>
    <lineage>
        <taxon>Archaea</taxon>
        <taxon>Methanobacteriati</taxon>
        <taxon>Methanobacteriota</taxon>
        <taxon>Methanomada group</taxon>
        <taxon>Methanobacteria</taxon>
        <taxon>Methanobacteriales</taxon>
        <taxon>Methanobacteriaceae</taxon>
        <taxon>Candidatus Methanobinarius</taxon>
    </lineage>
</organism>
<evidence type="ECO:0000256" key="7">
    <source>
        <dbReference type="HAMAP-Rule" id="MF_00209"/>
    </source>
</evidence>
<feature type="binding site" evidence="7">
    <location>
        <position position="56"/>
    </location>
    <ligand>
        <name>substrate</name>
    </ligand>
</feature>
<keyword evidence="5 7" id="KW-0460">Magnesium</keyword>
<feature type="binding site" evidence="7">
    <location>
        <position position="71"/>
    </location>
    <ligand>
        <name>Mg(2+)</name>
        <dbReference type="ChEBI" id="CHEBI:18420"/>
        <label>2</label>
    </ligand>
</feature>
<name>A0A366MEB8_9EURY</name>
<keyword evidence="2 7" id="KW-0963">Cytoplasm</keyword>
<evidence type="ECO:0000256" key="4">
    <source>
        <dbReference type="ARBA" id="ARBA00022801"/>
    </source>
</evidence>
<feature type="binding site" evidence="7">
    <location>
        <position position="30"/>
    </location>
    <ligand>
        <name>substrate</name>
    </ligand>
</feature>